<dbReference type="GO" id="GO:0000723">
    <property type="term" value="P:telomere maintenance"/>
    <property type="evidence" value="ECO:0007669"/>
    <property type="project" value="TreeGrafter"/>
</dbReference>
<keyword evidence="6" id="KW-1185">Reference proteome</keyword>
<evidence type="ECO:0000313" key="6">
    <source>
        <dbReference type="Proteomes" id="UP000094565"/>
    </source>
</evidence>
<dbReference type="Proteomes" id="UP000094565">
    <property type="component" value="Chromosome 1"/>
</dbReference>
<organism evidence="5 6">
    <name type="scientific">Komagataella pastoris</name>
    <name type="common">Yeast</name>
    <name type="synonym">Pichia pastoris</name>
    <dbReference type="NCBI Taxonomy" id="4922"/>
    <lineage>
        <taxon>Eukaryota</taxon>
        <taxon>Fungi</taxon>
        <taxon>Dikarya</taxon>
        <taxon>Ascomycota</taxon>
        <taxon>Saccharomycotina</taxon>
        <taxon>Pichiomycetes</taxon>
        <taxon>Pichiales</taxon>
        <taxon>Pichiaceae</taxon>
        <taxon>Komagataella</taxon>
    </lineage>
</organism>
<dbReference type="GO" id="GO:0044778">
    <property type="term" value="P:meiotic DNA integrity checkpoint signaling"/>
    <property type="evidence" value="ECO:0007669"/>
    <property type="project" value="TreeGrafter"/>
</dbReference>
<dbReference type="InterPro" id="IPR007150">
    <property type="entry name" value="HUS1/Mec3"/>
</dbReference>
<sequence length="298" mass="34126">MKLKLCVSNTDVLLSTLSVIQPLRKLCVLRFTPAHLCIISASLNEPQAWCKISQEVFPLYEVESIRDNVLCVETNIDPLINALRNFDKSNSDGLSIRLQRRPVANEGPESSKRNRSMAVLSLIYTEHVSMASSRSYSFKIPVKVLKAEIDQGIVEPQLTHAEVLMKLDRDILPLFRRIERYKRSGYICVTGTNRGRLELSIEEDSRKVQLSWKEFLQVQQLEGETQQQSQFSTQDQDMPHSVQIKLKDWRLGAKLTELCYKVVMIISENHALVLHCILNEDETAEVTYYIGGKCQDQE</sequence>
<dbReference type="GO" id="GO:0030896">
    <property type="term" value="C:checkpoint clamp complex"/>
    <property type="evidence" value="ECO:0007669"/>
    <property type="project" value="InterPro"/>
</dbReference>
<dbReference type="GO" id="GO:0035861">
    <property type="term" value="C:site of double-strand break"/>
    <property type="evidence" value="ECO:0007669"/>
    <property type="project" value="TreeGrafter"/>
</dbReference>
<dbReference type="GO" id="GO:0005730">
    <property type="term" value="C:nucleolus"/>
    <property type="evidence" value="ECO:0007669"/>
    <property type="project" value="InterPro"/>
</dbReference>
<dbReference type="PANTHER" id="PTHR12900:SF0">
    <property type="entry name" value="CHECKPOINT PROTEIN"/>
    <property type="match status" value="1"/>
</dbReference>
<comment type="subcellular location">
    <subcellularLocation>
        <location evidence="1">Nucleus</location>
    </subcellularLocation>
</comment>
<evidence type="ECO:0000256" key="4">
    <source>
        <dbReference type="PIRNR" id="PIRNR011312"/>
    </source>
</evidence>
<protein>
    <recommendedName>
        <fullName evidence="4">Checkpoint protein</fullName>
    </recommendedName>
</protein>
<proteinExistence type="inferred from homology"/>
<dbReference type="Pfam" id="PF04005">
    <property type="entry name" value="Hus1"/>
    <property type="match status" value="1"/>
</dbReference>
<name>A0A1B2J9H6_PICPA</name>
<evidence type="ECO:0000256" key="3">
    <source>
        <dbReference type="ARBA" id="ARBA00023242"/>
    </source>
</evidence>
<keyword evidence="3" id="KW-0539">Nucleus</keyword>
<dbReference type="Gene3D" id="3.70.10.10">
    <property type="match status" value="1"/>
</dbReference>
<dbReference type="GO" id="GO:0006289">
    <property type="term" value="P:nucleotide-excision repair"/>
    <property type="evidence" value="ECO:0007669"/>
    <property type="project" value="TreeGrafter"/>
</dbReference>
<dbReference type="AlphaFoldDB" id="A0A1B2J9H6"/>
<dbReference type="PANTHER" id="PTHR12900">
    <property type="entry name" value="MITOTIC AND DNA DAMAGE CHECKPOINT PROTEIN HUS1"/>
    <property type="match status" value="1"/>
</dbReference>
<accession>A0A1B2J9H6</accession>
<dbReference type="InterPro" id="IPR016580">
    <property type="entry name" value="HUS1"/>
</dbReference>
<dbReference type="GO" id="GO:0033314">
    <property type="term" value="P:mitotic DNA replication checkpoint signaling"/>
    <property type="evidence" value="ECO:0007669"/>
    <property type="project" value="TreeGrafter"/>
</dbReference>
<dbReference type="GO" id="GO:0000724">
    <property type="term" value="P:double-strand break repair via homologous recombination"/>
    <property type="evidence" value="ECO:0007669"/>
    <property type="project" value="TreeGrafter"/>
</dbReference>
<dbReference type="GO" id="GO:0031573">
    <property type="term" value="P:mitotic intra-S DNA damage checkpoint signaling"/>
    <property type="evidence" value="ECO:0007669"/>
    <property type="project" value="TreeGrafter"/>
</dbReference>
<gene>
    <name evidence="5" type="primary">MEC3</name>
    <name evidence="5" type="ORF">ATY40_BA7500601</name>
</gene>
<evidence type="ECO:0000256" key="2">
    <source>
        <dbReference type="ARBA" id="ARBA00005563"/>
    </source>
</evidence>
<dbReference type="PIRSF" id="PIRSF011312">
    <property type="entry name" value="Cell_cycle_HUS1"/>
    <property type="match status" value="1"/>
</dbReference>
<reference evidence="5 6" key="1">
    <citation type="submission" date="2016-02" db="EMBL/GenBank/DDBJ databases">
        <title>Comparative genomic and transcriptomic foundation for Pichia pastoris.</title>
        <authorList>
            <person name="Love K.R."/>
            <person name="Shah K.A."/>
            <person name="Whittaker C.A."/>
            <person name="Wu J."/>
            <person name="Bartlett M.C."/>
            <person name="Ma D."/>
            <person name="Leeson R.L."/>
            <person name="Priest M."/>
            <person name="Young S.K."/>
            <person name="Love J.C."/>
        </authorList>
    </citation>
    <scope>NUCLEOTIDE SEQUENCE [LARGE SCALE GENOMIC DNA]</scope>
    <source>
        <strain evidence="5 6">ATCC 28485</strain>
    </source>
</reference>
<dbReference type="OrthoDB" id="419537at2759"/>
<dbReference type="EMBL" id="CP014584">
    <property type="protein sequence ID" value="ANZ74661.1"/>
    <property type="molecule type" value="Genomic_DNA"/>
</dbReference>
<evidence type="ECO:0000256" key="1">
    <source>
        <dbReference type="ARBA" id="ARBA00004123"/>
    </source>
</evidence>
<evidence type="ECO:0000313" key="5">
    <source>
        <dbReference type="EMBL" id="ANZ74661.1"/>
    </source>
</evidence>
<comment type="similarity">
    <text evidence="2 4">Belongs to the HUS1 family.</text>
</comment>